<dbReference type="EMBL" id="BSVA01000001">
    <property type="protein sequence ID" value="GMA92190.1"/>
    <property type="molecule type" value="Genomic_DNA"/>
</dbReference>
<feature type="domain" description="FHA" evidence="4">
    <location>
        <begin position="704"/>
        <end position="758"/>
    </location>
</feature>
<dbReference type="InterPro" id="IPR002931">
    <property type="entry name" value="Transglutaminase-like"/>
</dbReference>
<keyword evidence="3" id="KW-1133">Transmembrane helix</keyword>
<dbReference type="RefSeq" id="WP_284300840.1">
    <property type="nucleotide sequence ID" value="NZ_BSVA01000001.1"/>
</dbReference>
<dbReference type="Proteomes" id="UP001157069">
    <property type="component" value="Unassembled WGS sequence"/>
</dbReference>
<dbReference type="SUPFAM" id="SSF49879">
    <property type="entry name" value="SMAD/FHA domain"/>
    <property type="match status" value="1"/>
</dbReference>
<dbReference type="InterPro" id="IPR000253">
    <property type="entry name" value="FHA_dom"/>
</dbReference>
<feature type="transmembrane region" description="Helical" evidence="3">
    <location>
        <begin position="372"/>
        <end position="393"/>
    </location>
</feature>
<feature type="region of interest" description="Disordered" evidence="2">
    <location>
        <begin position="630"/>
        <end position="674"/>
    </location>
</feature>
<feature type="compositionally biased region" description="Pro residues" evidence="2">
    <location>
        <begin position="572"/>
        <end position="582"/>
    </location>
</feature>
<dbReference type="InterPro" id="IPR038765">
    <property type="entry name" value="Papain-like_cys_pep_sf"/>
</dbReference>
<name>A0ABQ6JV56_9MICO</name>
<gene>
    <name evidence="5" type="ORF">GCM10025869_27190</name>
</gene>
<keyword evidence="1" id="KW-0597">Phosphoprotein</keyword>
<keyword evidence="6" id="KW-1185">Reference proteome</keyword>
<evidence type="ECO:0000256" key="2">
    <source>
        <dbReference type="SAM" id="MobiDB-lite"/>
    </source>
</evidence>
<organism evidence="5 6">
    <name type="scientific">Homoserinibacter gongjuensis</name>
    <dbReference type="NCBI Taxonomy" id="1162968"/>
    <lineage>
        <taxon>Bacteria</taxon>
        <taxon>Bacillati</taxon>
        <taxon>Actinomycetota</taxon>
        <taxon>Actinomycetes</taxon>
        <taxon>Micrococcales</taxon>
        <taxon>Microbacteriaceae</taxon>
        <taxon>Homoserinibacter</taxon>
    </lineage>
</organism>
<evidence type="ECO:0000313" key="5">
    <source>
        <dbReference type="EMBL" id="GMA92190.1"/>
    </source>
</evidence>
<evidence type="ECO:0000259" key="4">
    <source>
        <dbReference type="PROSITE" id="PS50006"/>
    </source>
</evidence>
<sequence>MLRNVVAQPFDPRDHPSPLAGFRRYLRDDEADEVMMRITGLASGERVRIATLDSYDGVVYSVGSAAVDSASGTFVRVPSRIDQSAVGSERVELDVEIVGYSGVWVPTVGMLEEIRFAGADATELEDGFAFNGTSGTAVELHGIRPGDRYRLDAVLPDDPGLDALADAVPGSADVPHIADAPEELATTLDGYVQGIQGAGAQLIAAIQGLRADGYISHGLGEDEPPSRSGHSLDRVAELFGDGRMIGDAEQYAVAGAIMATRLGFPARVVFGFAPEAAGAGDVVAVRGSDVSAWIEVDTAQYGWVAVDPVPPIRPIPEEEPQDPTPVSRPESIVPPPLDRPETREDPSESDTSAEEPVVPDTTLEVLLQTLRITGLVLLVILLALSPFLLVVGAKARRRYLRRSADTTRARIRGGWDEFSDLVVDHGLAPPPAATRAEFAAAVGTLPSRVLAAVVDRAVFAPDAPSEADAERVWVAVGELRHSLDAGRTRRERLRSLISVRSLGVARCASSCTVRGGAHELSLLRVAAAARGSVLRRVRTLGRGGARAALGPGAPARATVAPGAAPATGPATPAGPAPAPPSVAPGASQPEVSASTHCPQCGAAIDPVDIFCGECGFVLCAMTEVAERGVASSVAEPQPPPEPGPMPESTPQPPQPSPHEVPSESAARPPVEDIERTRMMASRARGERYVLQFSTGESVVVAGNGLIGRNPAPEPGEYVDELVAIFDVGKSVSKSHVEFGQESGRFWVSDRYSTNGTVVRQPDTDPVRCEPGKRYMIARGSRVEIGEQFFIVS</sequence>
<dbReference type="Gene3D" id="2.60.200.20">
    <property type="match status" value="1"/>
</dbReference>
<dbReference type="InterPro" id="IPR008984">
    <property type="entry name" value="SMAD_FHA_dom_sf"/>
</dbReference>
<dbReference type="Pfam" id="PF01841">
    <property type="entry name" value="Transglut_core"/>
    <property type="match status" value="1"/>
</dbReference>
<evidence type="ECO:0000313" key="6">
    <source>
        <dbReference type="Proteomes" id="UP001157069"/>
    </source>
</evidence>
<dbReference type="InterPro" id="IPR052901">
    <property type="entry name" value="Bact_TGase-like"/>
</dbReference>
<dbReference type="SUPFAM" id="SSF54001">
    <property type="entry name" value="Cysteine proteinases"/>
    <property type="match status" value="1"/>
</dbReference>
<protein>
    <recommendedName>
        <fullName evidence="4">FHA domain-containing protein</fullName>
    </recommendedName>
</protein>
<dbReference type="Gene3D" id="3.10.620.30">
    <property type="match status" value="1"/>
</dbReference>
<dbReference type="PANTHER" id="PTHR42736">
    <property type="entry name" value="PROTEIN-GLUTAMINE GAMMA-GLUTAMYLTRANSFERASE"/>
    <property type="match status" value="1"/>
</dbReference>
<feature type="region of interest" description="Disordered" evidence="2">
    <location>
        <begin position="312"/>
        <end position="357"/>
    </location>
</feature>
<keyword evidence="3" id="KW-0472">Membrane</keyword>
<accession>A0ABQ6JV56</accession>
<reference evidence="6" key="1">
    <citation type="journal article" date="2019" name="Int. J. Syst. Evol. Microbiol.">
        <title>The Global Catalogue of Microorganisms (GCM) 10K type strain sequencing project: providing services to taxonomists for standard genome sequencing and annotation.</title>
        <authorList>
            <consortium name="The Broad Institute Genomics Platform"/>
            <consortium name="The Broad Institute Genome Sequencing Center for Infectious Disease"/>
            <person name="Wu L."/>
            <person name="Ma J."/>
        </authorList>
    </citation>
    <scope>NUCLEOTIDE SEQUENCE [LARGE SCALE GENOMIC DNA]</scope>
    <source>
        <strain evidence="6">NBRC 108755</strain>
    </source>
</reference>
<feature type="region of interest" description="Disordered" evidence="2">
    <location>
        <begin position="544"/>
        <end position="595"/>
    </location>
</feature>
<dbReference type="Pfam" id="PF00498">
    <property type="entry name" value="FHA"/>
    <property type="match status" value="1"/>
</dbReference>
<comment type="caution">
    <text evidence="5">The sequence shown here is derived from an EMBL/GenBank/DDBJ whole genome shotgun (WGS) entry which is preliminary data.</text>
</comment>
<feature type="compositionally biased region" description="Pro residues" evidence="2">
    <location>
        <begin position="636"/>
        <end position="658"/>
    </location>
</feature>
<evidence type="ECO:0000256" key="1">
    <source>
        <dbReference type="ARBA" id="ARBA00022553"/>
    </source>
</evidence>
<keyword evidence="3" id="KW-0812">Transmembrane</keyword>
<dbReference type="PANTHER" id="PTHR42736:SF1">
    <property type="entry name" value="PROTEIN-GLUTAMINE GAMMA-GLUTAMYLTRANSFERASE"/>
    <property type="match status" value="1"/>
</dbReference>
<dbReference type="PROSITE" id="PS50006">
    <property type="entry name" value="FHA_DOMAIN"/>
    <property type="match status" value="1"/>
</dbReference>
<proteinExistence type="predicted"/>
<evidence type="ECO:0000256" key="3">
    <source>
        <dbReference type="SAM" id="Phobius"/>
    </source>
</evidence>
<feature type="compositionally biased region" description="Low complexity" evidence="2">
    <location>
        <begin position="545"/>
        <end position="571"/>
    </location>
</feature>